<reference evidence="2" key="1">
    <citation type="submission" date="2017-04" db="EMBL/GenBank/DDBJ databases">
        <title>Genome evolution of the luminous symbionts of deep sea anglerfish.</title>
        <authorList>
            <person name="Hendry T.A."/>
        </authorList>
    </citation>
    <scope>NUCLEOTIDE SEQUENCE [LARGE SCALE GENOMIC DNA]</scope>
    <source>
        <plasmid evidence="2">pmj2</plasmid>
    </source>
</reference>
<evidence type="ECO:0000313" key="2">
    <source>
        <dbReference type="Proteomes" id="UP000219020"/>
    </source>
</evidence>
<dbReference type="Pfam" id="PF05309">
    <property type="entry name" value="TraE"/>
    <property type="match status" value="1"/>
</dbReference>
<organism evidence="1 2">
    <name type="scientific">Candidatus Enterovibrio escicola</name>
    <dbReference type="NCBI Taxonomy" id="1927127"/>
    <lineage>
        <taxon>Bacteria</taxon>
        <taxon>Pseudomonadati</taxon>
        <taxon>Pseudomonadota</taxon>
        <taxon>Gammaproteobacteria</taxon>
        <taxon>Vibrionales</taxon>
        <taxon>Vibrionaceae</taxon>
        <taxon>Enterovibrio</taxon>
    </lineage>
</organism>
<dbReference type="RefSeq" id="WP_097355544.1">
    <property type="nucleotide sequence ID" value="NZ_CAWNJE010000002.1"/>
</dbReference>
<proteinExistence type="predicted"/>
<protein>
    <submittedName>
        <fullName evidence="1">Plasmid conjugative transfer pilus assembly protein TraE</fullName>
    </submittedName>
</protein>
<accession>A0A2A5T788</accession>
<dbReference type="EMBL" id="NBYY01000007">
    <property type="protein sequence ID" value="PCS24014.1"/>
    <property type="molecule type" value="Genomic_DNA"/>
</dbReference>
<dbReference type="AlphaFoldDB" id="A0A2A5T788"/>
<gene>
    <name evidence="1" type="ORF">BTN49_0287</name>
</gene>
<dbReference type="Proteomes" id="UP000219020">
    <property type="component" value="Plasmid pMJ2"/>
</dbReference>
<name>A0A2A5T788_9GAMM</name>
<dbReference type="GeneID" id="66950661"/>
<keyword evidence="2" id="KW-1185">Reference proteome</keyword>
<comment type="caution">
    <text evidence="1">The sequence shown here is derived from an EMBL/GenBank/DDBJ whole genome shotgun (WGS) entry which is preliminary data.</text>
</comment>
<evidence type="ECO:0000313" key="1">
    <source>
        <dbReference type="EMBL" id="PCS24014.1"/>
    </source>
</evidence>
<sequence>MDKKKYNSTVVNANYKATLWMGVAALLLVSNIMLSGFVITADTSEKTVIVPPQIDKPFSIQGNNVSPEYIEQIARYFSQLLLTYHKQNAQSQFDTVLHYMDPSVYSEMKTRFSLDFDRISRNDINSVFYLMGIHIKKNVAIITGELNGFIGSHLVSKKQKTYELRFNYNGKLTITGFNEMQKDSVGSYNVVKPDDEIFIEAQPESTTFTESFGSEVKNDNE</sequence>
<dbReference type="InterPro" id="IPR007973">
    <property type="entry name" value="Pilus_assembly_TraE"/>
</dbReference>
<keyword evidence="1" id="KW-0614">Plasmid</keyword>
<dbReference type="NCBIfam" id="TIGR02761">
    <property type="entry name" value="TraE_TIGR"/>
    <property type="match status" value="1"/>
</dbReference>
<geneLocation type="plasmid" evidence="2">
    <name>pmj2</name>
</geneLocation>